<dbReference type="PANTHER" id="PTHR41523">
    <property type="entry name" value="TWO-COMPONENT SYSTEM SENSOR PROTEIN"/>
    <property type="match status" value="1"/>
</dbReference>
<dbReference type="Gene3D" id="3.30.565.10">
    <property type="entry name" value="Histidine kinase-like ATPase, C-terminal domain"/>
    <property type="match status" value="1"/>
</dbReference>
<dbReference type="NCBIfam" id="TIGR00229">
    <property type="entry name" value="sensory_box"/>
    <property type="match status" value="1"/>
</dbReference>
<dbReference type="Gene3D" id="3.30.450.20">
    <property type="entry name" value="PAS domain"/>
    <property type="match status" value="3"/>
</dbReference>
<dbReference type="SMART" id="SM00086">
    <property type="entry name" value="PAC"/>
    <property type="match status" value="1"/>
</dbReference>
<feature type="transmembrane region" description="Helical" evidence="8">
    <location>
        <begin position="308"/>
        <end position="330"/>
    </location>
</feature>
<dbReference type="EMBL" id="JAFIRR010000023">
    <property type="protein sequence ID" value="MCO6415324.1"/>
    <property type="molecule type" value="Genomic_DNA"/>
</dbReference>
<dbReference type="InterPro" id="IPR000014">
    <property type="entry name" value="PAS"/>
</dbReference>
<dbReference type="CDD" id="cd12915">
    <property type="entry name" value="PDC2_DGC_like"/>
    <property type="match status" value="1"/>
</dbReference>
<dbReference type="InterPro" id="IPR011102">
    <property type="entry name" value="Sig_transdc_His_kinase_HWE"/>
</dbReference>
<keyword evidence="8" id="KW-0472">Membrane</keyword>
<feature type="domain" description="Signal transduction histidine kinase HWE region" evidence="9">
    <location>
        <begin position="485"/>
        <end position="567"/>
    </location>
</feature>
<dbReference type="SMART" id="SM00911">
    <property type="entry name" value="HWE_HK"/>
    <property type="match status" value="1"/>
</dbReference>
<dbReference type="SUPFAM" id="SSF55785">
    <property type="entry name" value="PYP-like sensor domain (PAS domain)"/>
    <property type="match status" value="1"/>
</dbReference>
<protein>
    <recommendedName>
        <fullName evidence="2">histidine kinase</fullName>
        <ecNumber evidence="2">2.7.13.3</ecNumber>
    </recommendedName>
</protein>
<evidence type="ECO:0000256" key="6">
    <source>
        <dbReference type="ARBA" id="ARBA00022777"/>
    </source>
</evidence>
<sequence>MPWTMAWPKPPPSAAQAAPRRDWTLLHAVLLGSVLLPTLGMAALAWAGWHAAQADAQRELERSALASAEYANRVIEAQRFAGLSANEKLRGLSDAAIRAREAELHAALASILAQTELVQSIHVTDRQGRPLVSATLFPVPPEGDMAARDPAWPAPNPEQHGPVDIRRADGALFYALSLRRTGGGNGLPEGAFDGAISVVINPNQVAAGFTALDRAGDITALVRQDGEVLVRTPVLATPIPRIPAASPLHGYMREGARSGSYVGLTLGFNEPAGRWERLVAFHRIGTLPLYVTVGRPLGLIAAAWRDRLLLQLAVAGPFALLLVGLAWLALRRTQAAAAAEAALQREMVERQAAERARAAESRFRGVFESRVIGMAIFDWATGEVEAVNDRLREMTGQPRGTTPWHLRMRTPPEYAAADLHAIEEARQRGWWRPYEKEYERADGTRLPVRIASAPLPGEPHRVVVTVQDITEQREAEARRDLLLGEINHRAKNVLATAQAALRLSRAGTVAEHIRDVDGRIGALAHAMALLSASGWQSADLEELVRATLAPFLLPGHDGPLCRIEGPPVALASNAVQPLSMALHELATNAAKYGALSVRSGELSITWSVSPAGLRLNWQERGGPVVSAAPKTHGFGTRVMEATIRRQLGGSLVQEWLPEGLLCRIELSAGRGLAQPAPVAEVAAA</sequence>
<keyword evidence="4" id="KW-0808">Transferase</keyword>
<keyword evidence="6" id="KW-0418">Kinase</keyword>
<dbReference type="InterPro" id="IPR036890">
    <property type="entry name" value="HATPase_C_sf"/>
</dbReference>
<dbReference type="EC" id="2.7.13.3" evidence="2"/>
<evidence type="ECO:0000259" key="9">
    <source>
        <dbReference type="SMART" id="SM00911"/>
    </source>
</evidence>
<keyword evidence="3" id="KW-0597">Phosphoprotein</keyword>
<dbReference type="InterPro" id="IPR001610">
    <property type="entry name" value="PAC"/>
</dbReference>
<keyword evidence="8" id="KW-0812">Transmembrane</keyword>
<dbReference type="PANTHER" id="PTHR41523:SF8">
    <property type="entry name" value="ETHYLENE RESPONSE SENSOR PROTEIN"/>
    <property type="match status" value="1"/>
</dbReference>
<comment type="caution">
    <text evidence="10">The sequence shown here is derived from an EMBL/GenBank/DDBJ whole genome shotgun (WGS) entry which is preliminary data.</text>
</comment>
<organism evidence="10 11">
    <name type="scientific">Siccirubricoccus soli</name>
    <dbReference type="NCBI Taxonomy" id="2899147"/>
    <lineage>
        <taxon>Bacteria</taxon>
        <taxon>Pseudomonadati</taxon>
        <taxon>Pseudomonadota</taxon>
        <taxon>Alphaproteobacteria</taxon>
        <taxon>Acetobacterales</taxon>
        <taxon>Roseomonadaceae</taxon>
        <taxon>Siccirubricoccus</taxon>
    </lineage>
</organism>
<comment type="catalytic activity">
    <reaction evidence="1">
        <text>ATP + protein L-histidine = ADP + protein N-phospho-L-histidine.</text>
        <dbReference type="EC" id="2.7.13.3"/>
    </reaction>
</comment>
<dbReference type="CDD" id="cd18773">
    <property type="entry name" value="PDC1_HK_sensor"/>
    <property type="match status" value="1"/>
</dbReference>
<proteinExistence type="predicted"/>
<evidence type="ECO:0000256" key="4">
    <source>
        <dbReference type="ARBA" id="ARBA00022679"/>
    </source>
</evidence>
<dbReference type="InterPro" id="IPR035965">
    <property type="entry name" value="PAS-like_dom_sf"/>
</dbReference>
<gene>
    <name evidence="10" type="ORF">JYK14_03920</name>
</gene>
<name>A0ABT1D0A2_9PROT</name>
<dbReference type="RefSeq" id="WP_252951922.1">
    <property type="nucleotide sequence ID" value="NZ_JAFIRR010000023.1"/>
</dbReference>
<dbReference type="Pfam" id="PF07536">
    <property type="entry name" value="HWE_HK"/>
    <property type="match status" value="1"/>
</dbReference>
<evidence type="ECO:0000256" key="2">
    <source>
        <dbReference type="ARBA" id="ARBA00012438"/>
    </source>
</evidence>
<evidence type="ECO:0000256" key="7">
    <source>
        <dbReference type="ARBA" id="ARBA00022840"/>
    </source>
</evidence>
<evidence type="ECO:0000313" key="10">
    <source>
        <dbReference type="EMBL" id="MCO6415324.1"/>
    </source>
</evidence>
<keyword evidence="5" id="KW-0547">Nucleotide-binding</keyword>
<keyword evidence="7" id="KW-0067">ATP-binding</keyword>
<evidence type="ECO:0000256" key="8">
    <source>
        <dbReference type="SAM" id="Phobius"/>
    </source>
</evidence>
<dbReference type="Proteomes" id="UP001523392">
    <property type="component" value="Unassembled WGS sequence"/>
</dbReference>
<reference evidence="10 11" key="1">
    <citation type="submission" date="2021-12" db="EMBL/GenBank/DDBJ databases">
        <title>Siccirubricoccus leaddurans sp. nov., a high concentration Zn2+ tolerance bacterium.</title>
        <authorList>
            <person name="Cao Y."/>
        </authorList>
    </citation>
    <scope>NUCLEOTIDE SEQUENCE [LARGE SCALE GENOMIC DNA]</scope>
    <source>
        <strain evidence="10 11">KC 17139</strain>
    </source>
</reference>
<keyword evidence="11" id="KW-1185">Reference proteome</keyword>
<evidence type="ECO:0000256" key="3">
    <source>
        <dbReference type="ARBA" id="ARBA00022553"/>
    </source>
</evidence>
<dbReference type="CDD" id="cd00130">
    <property type="entry name" value="PAS"/>
    <property type="match status" value="1"/>
</dbReference>
<evidence type="ECO:0000313" key="11">
    <source>
        <dbReference type="Proteomes" id="UP001523392"/>
    </source>
</evidence>
<accession>A0ABT1D0A2</accession>
<keyword evidence="8" id="KW-1133">Transmembrane helix</keyword>
<evidence type="ECO:0000256" key="1">
    <source>
        <dbReference type="ARBA" id="ARBA00000085"/>
    </source>
</evidence>
<evidence type="ECO:0000256" key="5">
    <source>
        <dbReference type="ARBA" id="ARBA00022741"/>
    </source>
</evidence>